<dbReference type="InterPro" id="IPR019076">
    <property type="entry name" value="Spore_lipoprot_YhcN/YlaJ-like"/>
</dbReference>
<protein>
    <recommendedName>
        <fullName evidence="3">Sporulation lipoprotein YhcN/YlaJ-like protein</fullName>
    </recommendedName>
</protein>
<dbReference type="Pfam" id="PF09580">
    <property type="entry name" value="Spore_YhcN_YlaJ"/>
    <property type="match status" value="1"/>
</dbReference>
<dbReference type="EMBL" id="JADZSC010000002">
    <property type="protein sequence ID" value="MBH0230576.1"/>
    <property type="molecule type" value="Genomic_DNA"/>
</dbReference>
<accession>A0A931HWN9</accession>
<proteinExistence type="predicted"/>
<comment type="caution">
    <text evidence="1">The sequence shown here is derived from an EMBL/GenBank/DDBJ whole genome shotgun (WGS) entry which is preliminary data.</text>
</comment>
<organism evidence="1 2">
    <name type="scientific">Halobacillus yeomjeoni</name>
    <dbReference type="NCBI Taxonomy" id="311194"/>
    <lineage>
        <taxon>Bacteria</taxon>
        <taxon>Bacillati</taxon>
        <taxon>Bacillota</taxon>
        <taxon>Bacilli</taxon>
        <taxon>Bacillales</taxon>
        <taxon>Bacillaceae</taxon>
        <taxon>Halobacillus</taxon>
    </lineage>
</organism>
<evidence type="ECO:0000313" key="2">
    <source>
        <dbReference type="Proteomes" id="UP000614490"/>
    </source>
</evidence>
<keyword evidence="2" id="KW-1185">Reference proteome</keyword>
<dbReference type="PROSITE" id="PS51257">
    <property type="entry name" value="PROKAR_LIPOPROTEIN"/>
    <property type="match status" value="1"/>
</dbReference>
<dbReference type="Proteomes" id="UP000614490">
    <property type="component" value="Unassembled WGS sequence"/>
</dbReference>
<dbReference type="AlphaFoldDB" id="A0A931HWN9"/>
<reference evidence="1 2" key="1">
    <citation type="journal article" date="2005" name="Int. J. Syst. Evol. Microbiol.">
        <title>Halobacillus yeomjeoni sp. nov., isolated from a marine solar saltern in Korea.</title>
        <authorList>
            <person name="Yoon J.H."/>
            <person name="Kang S.J."/>
            <person name="Lee C.H."/>
            <person name="Oh H.W."/>
            <person name="Oh T.K."/>
        </authorList>
    </citation>
    <scope>NUCLEOTIDE SEQUENCE [LARGE SCALE GENOMIC DNA]</scope>
    <source>
        <strain evidence="1 2">KCTC 3957</strain>
    </source>
</reference>
<name>A0A931HWN9_9BACI</name>
<sequence length="133" mass="15332">MLKYTAIMVLVILVLTGCGLQMERYQGQTSRDDVENMGMNDKVTVDTQNPRSIKNVGNTWGLKQDRQMIKDAVAQMEGVEVRRVILEASQVWVSVDVDNEEDMSKEEKEQMQEKIKQTIFKAVPRYNIHVKIK</sequence>
<evidence type="ECO:0008006" key="3">
    <source>
        <dbReference type="Google" id="ProtNLM"/>
    </source>
</evidence>
<evidence type="ECO:0000313" key="1">
    <source>
        <dbReference type="EMBL" id="MBH0230576.1"/>
    </source>
</evidence>
<gene>
    <name evidence="1" type="ORF">H0267_10160</name>
</gene>